<dbReference type="InterPro" id="IPR004276">
    <property type="entry name" value="GlycoTrans_28_N"/>
</dbReference>
<dbReference type="UniPathway" id="UPA00219"/>
<dbReference type="GO" id="GO:0009252">
    <property type="term" value="P:peptidoglycan biosynthetic process"/>
    <property type="evidence" value="ECO:0007669"/>
    <property type="project" value="UniProtKB-UniRule"/>
</dbReference>
<comment type="similarity">
    <text evidence="10">Belongs to the glycosyltransferase 28 family. MurG subfamily.</text>
</comment>
<feature type="binding site" evidence="10">
    <location>
        <position position="171"/>
    </location>
    <ligand>
        <name>UDP-N-acetyl-alpha-D-glucosamine</name>
        <dbReference type="ChEBI" id="CHEBI:57705"/>
    </ligand>
</feature>
<dbReference type="GO" id="GO:0005975">
    <property type="term" value="P:carbohydrate metabolic process"/>
    <property type="evidence" value="ECO:0007669"/>
    <property type="project" value="InterPro"/>
</dbReference>
<dbReference type="GO" id="GO:0008360">
    <property type="term" value="P:regulation of cell shape"/>
    <property type="evidence" value="ECO:0007669"/>
    <property type="project" value="UniProtKB-KW"/>
</dbReference>
<dbReference type="InterPro" id="IPR006009">
    <property type="entry name" value="GlcNAc_MurG"/>
</dbReference>
<dbReference type="GO" id="GO:0071555">
    <property type="term" value="P:cell wall organization"/>
    <property type="evidence" value="ECO:0007669"/>
    <property type="project" value="UniProtKB-KW"/>
</dbReference>
<dbReference type="EC" id="2.4.1.227" evidence="10"/>
<dbReference type="InterPro" id="IPR007235">
    <property type="entry name" value="Glyco_trans_28_C"/>
</dbReference>
<keyword evidence="7 10" id="KW-0472">Membrane</keyword>
<dbReference type="Pfam" id="PF03033">
    <property type="entry name" value="Glyco_transf_28"/>
    <property type="match status" value="1"/>
</dbReference>
<proteinExistence type="inferred from homology"/>
<evidence type="ECO:0000256" key="2">
    <source>
        <dbReference type="ARBA" id="ARBA00022618"/>
    </source>
</evidence>
<accession>A0A2J0Q8J0</accession>
<evidence type="ECO:0000256" key="7">
    <source>
        <dbReference type="ARBA" id="ARBA00023136"/>
    </source>
</evidence>
<reference evidence="13 14" key="1">
    <citation type="submission" date="2017-09" db="EMBL/GenBank/DDBJ databases">
        <title>Depth-based differentiation of microbial function through sediment-hosted aquifers and enrichment of novel symbionts in the deep terrestrial subsurface.</title>
        <authorList>
            <person name="Probst A.J."/>
            <person name="Ladd B."/>
            <person name="Jarett J.K."/>
            <person name="Geller-Mcgrath D.E."/>
            <person name="Sieber C.M."/>
            <person name="Emerson J.B."/>
            <person name="Anantharaman K."/>
            <person name="Thomas B.C."/>
            <person name="Malmstrom R."/>
            <person name="Stieglmeier M."/>
            <person name="Klingl A."/>
            <person name="Woyke T."/>
            <person name="Ryan C.M."/>
            <person name="Banfield J.F."/>
        </authorList>
    </citation>
    <scope>NUCLEOTIDE SEQUENCE [LARGE SCALE GENOMIC DNA]</scope>
    <source>
        <strain evidence="13">CG10_big_fil_rev_8_21_14_0_10_36_16</strain>
    </source>
</reference>
<evidence type="ECO:0000256" key="5">
    <source>
        <dbReference type="ARBA" id="ARBA00022960"/>
    </source>
</evidence>
<keyword evidence="9 10" id="KW-0961">Cell wall biogenesis/degradation</keyword>
<dbReference type="Pfam" id="PF04101">
    <property type="entry name" value="Glyco_tran_28_C"/>
    <property type="match status" value="1"/>
</dbReference>
<keyword evidence="5 10" id="KW-0133">Cell shape</keyword>
<dbReference type="Gene3D" id="3.40.50.2000">
    <property type="entry name" value="Glycogen Phosphorylase B"/>
    <property type="match status" value="2"/>
</dbReference>
<comment type="pathway">
    <text evidence="10">Cell wall biogenesis; peptidoglycan biosynthesis.</text>
</comment>
<comment type="subcellular location">
    <subcellularLocation>
        <location evidence="10">Cell membrane</location>
        <topology evidence="10">Peripheral membrane protein</topology>
        <orientation evidence="10">Cytoplasmic side</orientation>
    </subcellularLocation>
</comment>
<dbReference type="PANTHER" id="PTHR21015:SF22">
    <property type="entry name" value="GLYCOSYLTRANSFERASE"/>
    <property type="match status" value="1"/>
</dbReference>
<evidence type="ECO:0000256" key="9">
    <source>
        <dbReference type="ARBA" id="ARBA00023316"/>
    </source>
</evidence>
<evidence type="ECO:0000313" key="14">
    <source>
        <dbReference type="Proteomes" id="UP000228496"/>
    </source>
</evidence>
<dbReference type="GO" id="GO:0051991">
    <property type="term" value="F:UDP-N-acetyl-D-glucosamine:N-acetylmuramoyl-L-alanyl-D-glutamyl-meso-2,6-diaminopimelyl-D-alanyl-D-alanine-diphosphoundecaprenol 4-beta-N-acetylglucosaminlytransferase activity"/>
    <property type="evidence" value="ECO:0007669"/>
    <property type="project" value="RHEA"/>
</dbReference>
<evidence type="ECO:0000256" key="1">
    <source>
        <dbReference type="ARBA" id="ARBA00022475"/>
    </source>
</evidence>
<organism evidence="13 14">
    <name type="scientific">Candidatus Yanofskybacteria bacterium CG10_big_fil_rev_8_21_14_0_10_36_16</name>
    <dbReference type="NCBI Taxonomy" id="1975096"/>
    <lineage>
        <taxon>Bacteria</taxon>
        <taxon>Candidatus Yanofskyibacteriota</taxon>
    </lineage>
</organism>
<evidence type="ECO:0000256" key="3">
    <source>
        <dbReference type="ARBA" id="ARBA00022676"/>
    </source>
</evidence>
<dbReference type="AlphaFoldDB" id="A0A2J0Q8J0"/>
<keyword evidence="2 10" id="KW-0132">Cell division</keyword>
<dbReference type="SUPFAM" id="SSF53756">
    <property type="entry name" value="UDP-Glycosyltransferase/glycogen phosphorylase"/>
    <property type="match status" value="1"/>
</dbReference>
<dbReference type="GO" id="GO:0050511">
    <property type="term" value="F:undecaprenyldiphospho-muramoylpentapeptide beta-N-acetylglucosaminyltransferase activity"/>
    <property type="evidence" value="ECO:0007669"/>
    <property type="project" value="UniProtKB-UniRule"/>
</dbReference>
<gene>
    <name evidence="10" type="primary">murG</name>
    <name evidence="13" type="ORF">COV29_00145</name>
</gene>
<protein>
    <recommendedName>
        <fullName evidence="10">UDP-N-acetylglucosamine--N-acetylmuramyl-(pentapeptide) pyrophosphoryl-undecaprenol N-acetylglucosamine transferase</fullName>
        <ecNumber evidence="10">2.4.1.227</ecNumber>
    </recommendedName>
    <alternativeName>
        <fullName evidence="10">Undecaprenyl-PP-MurNAc-pentapeptide-UDPGlcNAc GlcNAc transferase</fullName>
    </alternativeName>
</protein>
<comment type="caution">
    <text evidence="13">The sequence shown here is derived from an EMBL/GenBank/DDBJ whole genome shotgun (WGS) entry which is preliminary data.</text>
</comment>
<feature type="binding site" evidence="10">
    <location>
        <position position="312"/>
    </location>
    <ligand>
        <name>UDP-N-acetyl-alpha-D-glucosamine</name>
        <dbReference type="ChEBI" id="CHEBI:57705"/>
    </ligand>
</feature>
<dbReference type="EMBL" id="PCXQ01000001">
    <property type="protein sequence ID" value="PJE51557.1"/>
    <property type="molecule type" value="Genomic_DNA"/>
</dbReference>
<comment type="catalytic activity">
    <reaction evidence="10">
        <text>di-trans,octa-cis-undecaprenyl diphospho-N-acetyl-alpha-D-muramoyl-L-alanyl-D-glutamyl-meso-2,6-diaminopimeloyl-D-alanyl-D-alanine + UDP-N-acetyl-alpha-D-glucosamine = di-trans,octa-cis-undecaprenyl diphospho-[N-acetyl-alpha-D-glucosaminyl-(1-&gt;4)]-N-acetyl-alpha-D-muramoyl-L-alanyl-D-glutamyl-meso-2,6-diaminopimeloyl-D-alanyl-D-alanine + UDP + H(+)</text>
        <dbReference type="Rhea" id="RHEA:31227"/>
        <dbReference type="ChEBI" id="CHEBI:15378"/>
        <dbReference type="ChEBI" id="CHEBI:57705"/>
        <dbReference type="ChEBI" id="CHEBI:58223"/>
        <dbReference type="ChEBI" id="CHEBI:61387"/>
        <dbReference type="ChEBI" id="CHEBI:61388"/>
        <dbReference type="EC" id="2.4.1.227"/>
    </reaction>
</comment>
<evidence type="ECO:0000259" key="12">
    <source>
        <dbReference type="Pfam" id="PF04101"/>
    </source>
</evidence>
<feature type="domain" description="Glycosyltransferase family 28 N-terminal" evidence="11">
    <location>
        <begin position="5"/>
        <end position="148"/>
    </location>
</feature>
<dbReference type="HAMAP" id="MF_00033">
    <property type="entry name" value="MurG"/>
    <property type="match status" value="1"/>
</dbReference>
<dbReference type="GO" id="GO:0005886">
    <property type="term" value="C:plasma membrane"/>
    <property type="evidence" value="ECO:0007669"/>
    <property type="project" value="UniProtKB-SubCell"/>
</dbReference>
<evidence type="ECO:0000256" key="4">
    <source>
        <dbReference type="ARBA" id="ARBA00022679"/>
    </source>
</evidence>
<keyword evidence="3 10" id="KW-0328">Glycosyltransferase</keyword>
<keyword evidence="6 10" id="KW-0573">Peptidoglycan synthesis</keyword>
<feature type="binding site" evidence="10">
    <location>
        <begin position="12"/>
        <end position="14"/>
    </location>
    <ligand>
        <name>UDP-N-acetyl-alpha-D-glucosamine</name>
        <dbReference type="ChEBI" id="CHEBI:57705"/>
    </ligand>
</feature>
<comment type="function">
    <text evidence="10">Cell wall formation. Catalyzes the transfer of a GlcNAc subunit on undecaprenyl-pyrophosphoryl-MurNAc-pentapeptide (lipid intermediate I) to form undecaprenyl-pyrophosphoryl-MurNAc-(pentapeptide)GlcNAc (lipid intermediate II).</text>
</comment>
<sequence length="375" mass="41669">MSTRIFLIGGSSGGHAFPLAAVAKELQKESESQNQNIELILMGDNKGYLTEVSRQYKIPFLRVLSGKLRSYRGIKIILDLIKLPLGFLQSVFYMWLYMPDIVFSKGAYDAVPPLLAARLFFIPVVIHESDSIPGQVNTWSAKFAKKIFVSFEEAYGYFPAKRTELVGNPVRKDLLEGDKERSMKSFGLNNSKPIILFMGGSQGASAINKIVLLSLVKMSYKYQIIHQCGQDKAKEVQEQVDFMLKEGENTYAPSVRSNYRLYPYFNADQMKLAYAASDIVVSRAGAGSLFEIALLGKPAIIVPIKNSPSNHQLKNAMEISKFGATIIEEHNLTTNLLINAVDNVLSKKEELASRIKAFAKPEAAKIIAQKLLAMA</sequence>
<evidence type="ECO:0000256" key="6">
    <source>
        <dbReference type="ARBA" id="ARBA00022984"/>
    </source>
</evidence>
<evidence type="ECO:0000256" key="8">
    <source>
        <dbReference type="ARBA" id="ARBA00023306"/>
    </source>
</evidence>
<dbReference type="GO" id="GO:0051301">
    <property type="term" value="P:cell division"/>
    <property type="evidence" value="ECO:0007669"/>
    <property type="project" value="UniProtKB-KW"/>
</dbReference>
<feature type="domain" description="Glycosyl transferase family 28 C-terminal" evidence="12">
    <location>
        <begin position="194"/>
        <end position="368"/>
    </location>
</feature>
<evidence type="ECO:0000256" key="10">
    <source>
        <dbReference type="HAMAP-Rule" id="MF_00033"/>
    </source>
</evidence>
<feature type="binding site" evidence="10">
    <location>
        <position position="201"/>
    </location>
    <ligand>
        <name>UDP-N-acetyl-alpha-D-glucosamine</name>
        <dbReference type="ChEBI" id="CHEBI:57705"/>
    </ligand>
</feature>
<comment type="caution">
    <text evidence="10">Lacks conserved residue(s) required for the propagation of feature annotation.</text>
</comment>
<keyword evidence="1 10" id="KW-1003">Cell membrane</keyword>
<dbReference type="PANTHER" id="PTHR21015">
    <property type="entry name" value="UDP-N-ACETYLGLUCOSAMINE--N-ACETYLMURAMYL-(PENTAPEPTIDE) PYROPHOSPHORYL-UNDECAPRENOL N-ACETYLGLUCOSAMINE TRANSFERASE 1"/>
    <property type="match status" value="1"/>
</dbReference>
<keyword evidence="4 10" id="KW-0808">Transferase</keyword>
<evidence type="ECO:0000259" key="11">
    <source>
        <dbReference type="Pfam" id="PF03033"/>
    </source>
</evidence>
<dbReference type="CDD" id="cd03785">
    <property type="entry name" value="GT28_MurG"/>
    <property type="match status" value="1"/>
</dbReference>
<keyword evidence="8 10" id="KW-0131">Cell cycle</keyword>
<name>A0A2J0Q8J0_9BACT</name>
<evidence type="ECO:0000313" key="13">
    <source>
        <dbReference type="EMBL" id="PJE51557.1"/>
    </source>
</evidence>
<dbReference type="Proteomes" id="UP000228496">
    <property type="component" value="Unassembled WGS sequence"/>
</dbReference>